<protein>
    <recommendedName>
        <fullName evidence="3">Amidase domain-containing protein</fullName>
    </recommendedName>
</protein>
<proteinExistence type="predicted"/>
<dbReference type="Gene3D" id="3.90.1300.10">
    <property type="entry name" value="Amidase signature (AS) domain"/>
    <property type="match status" value="1"/>
</dbReference>
<organism evidence="1 2">
    <name type="scientific">Colletotrichum phormii</name>
    <dbReference type="NCBI Taxonomy" id="359342"/>
    <lineage>
        <taxon>Eukaryota</taxon>
        <taxon>Fungi</taxon>
        <taxon>Dikarya</taxon>
        <taxon>Ascomycota</taxon>
        <taxon>Pezizomycotina</taxon>
        <taxon>Sordariomycetes</taxon>
        <taxon>Hypocreomycetidae</taxon>
        <taxon>Glomerellales</taxon>
        <taxon>Glomerellaceae</taxon>
        <taxon>Colletotrichum</taxon>
        <taxon>Colletotrichum acutatum species complex</taxon>
    </lineage>
</organism>
<dbReference type="GeneID" id="85480531"/>
<dbReference type="PANTHER" id="PTHR42678:SF11">
    <property type="entry name" value="AMIDASE FAMILY PROTEIN"/>
    <property type="match status" value="1"/>
</dbReference>
<evidence type="ECO:0000313" key="2">
    <source>
        <dbReference type="Proteomes" id="UP001243989"/>
    </source>
</evidence>
<gene>
    <name evidence="1" type="ORF">BDP81DRAFT_506715</name>
</gene>
<name>A0AAJ0EAJ1_9PEZI</name>
<dbReference type="PANTHER" id="PTHR42678">
    <property type="entry name" value="AMIDASE"/>
    <property type="match status" value="1"/>
</dbReference>
<comment type="caution">
    <text evidence="1">The sequence shown here is derived from an EMBL/GenBank/DDBJ whole genome shotgun (WGS) entry which is preliminary data.</text>
</comment>
<dbReference type="AlphaFoldDB" id="A0AAJ0EAJ1"/>
<dbReference type="InterPro" id="IPR036928">
    <property type="entry name" value="AS_sf"/>
</dbReference>
<dbReference type="RefSeq" id="XP_060438737.1">
    <property type="nucleotide sequence ID" value="XM_060595669.1"/>
</dbReference>
<evidence type="ECO:0000313" key="1">
    <source>
        <dbReference type="EMBL" id="KAK1622742.1"/>
    </source>
</evidence>
<evidence type="ECO:0008006" key="3">
    <source>
        <dbReference type="Google" id="ProtNLM"/>
    </source>
</evidence>
<dbReference type="Proteomes" id="UP001243989">
    <property type="component" value="Unassembled WGS sequence"/>
</dbReference>
<reference evidence="1" key="1">
    <citation type="submission" date="2021-06" db="EMBL/GenBank/DDBJ databases">
        <title>Comparative genomics, transcriptomics and evolutionary studies reveal genomic signatures of adaptation to plant cell wall in hemibiotrophic fungi.</title>
        <authorList>
            <consortium name="DOE Joint Genome Institute"/>
            <person name="Baroncelli R."/>
            <person name="Diaz J.F."/>
            <person name="Benocci T."/>
            <person name="Peng M."/>
            <person name="Battaglia E."/>
            <person name="Haridas S."/>
            <person name="Andreopoulos W."/>
            <person name="Labutti K."/>
            <person name="Pangilinan J."/>
            <person name="Floch G.L."/>
            <person name="Makela M.R."/>
            <person name="Henrissat B."/>
            <person name="Grigoriev I.V."/>
            <person name="Crouch J.A."/>
            <person name="De Vries R.P."/>
            <person name="Sukno S.A."/>
            <person name="Thon M.R."/>
        </authorList>
    </citation>
    <scope>NUCLEOTIDE SEQUENCE</scope>
    <source>
        <strain evidence="1">CBS 102054</strain>
    </source>
</reference>
<dbReference type="SUPFAM" id="SSF75304">
    <property type="entry name" value="Amidase signature (AS) enzymes"/>
    <property type="match status" value="1"/>
</dbReference>
<keyword evidence="2" id="KW-1185">Reference proteome</keyword>
<accession>A0AAJ0EAJ1</accession>
<dbReference type="EMBL" id="JAHMHQ010000033">
    <property type="protein sequence ID" value="KAK1622742.1"/>
    <property type="molecule type" value="Genomic_DNA"/>
</dbReference>
<sequence>MIDFIRNRPKSIYDLPGCADALIALEEARKRDLEDWMDENGFDVVVFPTNGDVGRADSEDNRESMAYSLRDGLKYSNGNRALKHLGVPAITVPMGTLSDKKIPVGLTSTGKAWTDSELLRYAYAFESSRRRRDSPSLALQLDSDIISVSLARGHVQQPRKMELVVSRVVAEDASTGALISRHVALSGLLKVDDSSEEPHAVSMQVFVNGDRMESPILKGSRWEWSGLLKREKIKERYPVQGKIARDQFMVVVLAQTSDGYSSGRLVMID</sequence>